<organism evidence="1 2">
    <name type="scientific">Dendrobium thyrsiflorum</name>
    <name type="common">Pinecone-like raceme dendrobium</name>
    <name type="synonym">Orchid</name>
    <dbReference type="NCBI Taxonomy" id="117978"/>
    <lineage>
        <taxon>Eukaryota</taxon>
        <taxon>Viridiplantae</taxon>
        <taxon>Streptophyta</taxon>
        <taxon>Embryophyta</taxon>
        <taxon>Tracheophyta</taxon>
        <taxon>Spermatophyta</taxon>
        <taxon>Magnoliopsida</taxon>
        <taxon>Liliopsida</taxon>
        <taxon>Asparagales</taxon>
        <taxon>Orchidaceae</taxon>
        <taxon>Epidendroideae</taxon>
        <taxon>Malaxideae</taxon>
        <taxon>Dendrobiinae</taxon>
        <taxon>Dendrobium</taxon>
    </lineage>
</organism>
<accession>A0ABD0VNM8</accession>
<dbReference type="SUPFAM" id="SSF52777">
    <property type="entry name" value="CoA-dependent acyltransferases"/>
    <property type="match status" value="1"/>
</dbReference>
<dbReference type="PANTHER" id="PTHR34375:SF2">
    <property type="entry name" value="GATA ZINC FINGER PROTEIN"/>
    <property type="match status" value="1"/>
</dbReference>
<proteinExistence type="predicted"/>
<dbReference type="EMBL" id="JANQDX010000003">
    <property type="protein sequence ID" value="KAL0926375.1"/>
    <property type="molecule type" value="Genomic_DNA"/>
</dbReference>
<dbReference type="AlphaFoldDB" id="A0ABD0VNM8"/>
<evidence type="ECO:0000313" key="2">
    <source>
        <dbReference type="Proteomes" id="UP001552299"/>
    </source>
</evidence>
<dbReference type="PANTHER" id="PTHR34375">
    <property type="entry name" value="GATA ZINC FINGER PROTEIN-RELATED"/>
    <property type="match status" value="1"/>
</dbReference>
<reference evidence="1 2" key="1">
    <citation type="journal article" date="2024" name="Plant Biotechnol. J.">
        <title>Dendrobium thyrsiflorum genome and its molecular insights into genes involved in important horticultural traits.</title>
        <authorList>
            <person name="Chen B."/>
            <person name="Wang J.Y."/>
            <person name="Zheng P.J."/>
            <person name="Li K.L."/>
            <person name="Liang Y.M."/>
            <person name="Chen X.F."/>
            <person name="Zhang C."/>
            <person name="Zhao X."/>
            <person name="He X."/>
            <person name="Zhang G.Q."/>
            <person name="Liu Z.J."/>
            <person name="Xu Q."/>
        </authorList>
    </citation>
    <scope>NUCLEOTIDE SEQUENCE [LARGE SCALE GENOMIC DNA]</scope>
    <source>
        <strain evidence="1">GZMU011</strain>
    </source>
</reference>
<keyword evidence="2" id="KW-1185">Reference proteome</keyword>
<gene>
    <name evidence="1" type="ORF">M5K25_002598</name>
</gene>
<evidence type="ECO:0000313" key="1">
    <source>
        <dbReference type="EMBL" id="KAL0926375.1"/>
    </source>
</evidence>
<comment type="caution">
    <text evidence="1">The sequence shown here is derived from an EMBL/GenBank/DDBJ whole genome shotgun (WGS) entry which is preliminary data.</text>
</comment>
<protein>
    <submittedName>
        <fullName evidence="1">Uncharacterized protein</fullName>
    </submittedName>
</protein>
<name>A0ABD0VNM8_DENTH</name>
<dbReference type="Proteomes" id="UP001552299">
    <property type="component" value="Unassembled WGS sequence"/>
</dbReference>
<sequence>METPPTNGDPITGRPVGGTELSWCRAVPGGTGITVLALLLSRSISLPHLRSSLRRLQLSHPMLRGFLPSASAASASKPPPLLISPTPYDEIELIPSDLLPPLAVDGLTPPVSLFHAVIEHEMNRNPWAEPTEGKPVGSFFASVYELNQSGQSVVTLRFHTGVCDRIAGVAILKELMDLIGRGGVHREEMEDAGEEKEGEVGLAIEDLIRKEDAWKPFWARGKDLIGYSLNGLRSTCLQFEDAGSARKSEFVRLVMDAVTTRRLLTACDVKGIKLCSALTSAGFLATHASKNLQKNQSETYSVITLIDCRQYLDPPLNEKHVGFYHSGILNTHTVNGGEGFWDVAMRCHKAYSNAMKNKKHLSDIGELNFLIMQECIYKKFQRVNQRLLWLQLLQTRKCIVDDRSFTMEIQIFTPGRTKQPMIADKDPSVMLGRLPPLTKYTRDHDDSRQWNHGILIGLWSLFTLVPKSTLVSKTGDLSLSLSLSLLLFPRFILFIF</sequence>